<keyword evidence="1" id="KW-1133">Transmembrane helix</keyword>
<proteinExistence type="predicted"/>
<evidence type="ECO:0000313" key="3">
    <source>
        <dbReference type="Proteomes" id="UP000624159"/>
    </source>
</evidence>
<organism evidence="2 3">
    <name type="scientific">Serratia rubidaea</name>
    <name type="common">Serratia marinorubra</name>
    <dbReference type="NCBI Taxonomy" id="61652"/>
    <lineage>
        <taxon>Bacteria</taxon>
        <taxon>Pseudomonadati</taxon>
        <taxon>Pseudomonadota</taxon>
        <taxon>Gammaproteobacteria</taxon>
        <taxon>Enterobacterales</taxon>
        <taxon>Yersiniaceae</taxon>
        <taxon>Serratia</taxon>
    </lineage>
</organism>
<evidence type="ECO:0000313" key="2">
    <source>
        <dbReference type="EMBL" id="MBH1931513.1"/>
    </source>
</evidence>
<reference evidence="2 3" key="1">
    <citation type="submission" date="2020-11" db="EMBL/GenBank/DDBJ databases">
        <title>Enhanced detection system for hospital associated transmission using whole genome sequencing surveillance.</title>
        <authorList>
            <person name="Harrison L.H."/>
            <person name="Van Tyne D."/>
            <person name="Marsh J.W."/>
            <person name="Griffith M.P."/>
            <person name="Snyder D.J."/>
            <person name="Cooper V.S."/>
            <person name="Mustapha M."/>
        </authorList>
    </citation>
    <scope>NUCLEOTIDE SEQUENCE [LARGE SCALE GENOMIC DNA]</scope>
    <source>
        <strain evidence="2 3">SER00230</strain>
    </source>
</reference>
<protein>
    <submittedName>
        <fullName evidence="2">Uncharacterized protein</fullName>
    </submittedName>
</protein>
<name>A0ABS0MGM9_SERRU</name>
<keyword evidence="1" id="KW-0812">Transmembrane</keyword>
<evidence type="ECO:0000256" key="1">
    <source>
        <dbReference type="SAM" id="Phobius"/>
    </source>
</evidence>
<keyword evidence="3" id="KW-1185">Reference proteome</keyword>
<dbReference type="RefSeq" id="WP_197664658.1">
    <property type="nucleotide sequence ID" value="NZ_JADULK010000009.1"/>
</dbReference>
<feature type="transmembrane region" description="Helical" evidence="1">
    <location>
        <begin position="14"/>
        <end position="36"/>
    </location>
</feature>
<dbReference type="Proteomes" id="UP000624159">
    <property type="component" value="Unassembled WGS sequence"/>
</dbReference>
<accession>A0ABS0MGM9</accession>
<gene>
    <name evidence="2" type="ORF">I5U13_17805</name>
</gene>
<sequence>MVETVARREDPKNLLHVFAIGVLFVGSLTGYTHALIITRDASAALRGDIRSKITAVSRSPDGFDLLIELVGNTDAAQT</sequence>
<keyword evidence="1" id="KW-0472">Membrane</keyword>
<comment type="caution">
    <text evidence="2">The sequence shown here is derived from an EMBL/GenBank/DDBJ whole genome shotgun (WGS) entry which is preliminary data.</text>
</comment>
<dbReference type="EMBL" id="JADULK010000009">
    <property type="protein sequence ID" value="MBH1931513.1"/>
    <property type="molecule type" value="Genomic_DNA"/>
</dbReference>